<dbReference type="GO" id="GO:0005829">
    <property type="term" value="C:cytosol"/>
    <property type="evidence" value="ECO:0007669"/>
    <property type="project" value="TreeGrafter"/>
</dbReference>
<comment type="caution">
    <text evidence="8">Lacks conserved residue(s) required for the propagation of feature annotation.</text>
</comment>
<dbReference type="InterPro" id="IPR016032">
    <property type="entry name" value="Sig_transdc_resp-reg_C-effctor"/>
</dbReference>
<accession>A0A381I8Z5</accession>
<keyword evidence="2" id="KW-0597">Phosphoprotein</keyword>
<dbReference type="EMBL" id="UFWD01000001">
    <property type="protein sequence ID" value="SUY22491.1"/>
    <property type="molecule type" value="Genomic_DNA"/>
</dbReference>
<dbReference type="InterPro" id="IPR036388">
    <property type="entry name" value="WH-like_DNA-bd_sf"/>
</dbReference>
<dbReference type="PROSITE" id="PS50110">
    <property type="entry name" value="RESPONSE_REGULATORY"/>
    <property type="match status" value="1"/>
</dbReference>
<evidence type="ECO:0000259" key="11">
    <source>
        <dbReference type="PROSITE" id="PS51755"/>
    </source>
</evidence>
<name>A0A381I8Z5_CLODI</name>
<evidence type="ECO:0000256" key="7">
    <source>
        <dbReference type="ARBA" id="ARBA00024867"/>
    </source>
</evidence>
<dbReference type="GO" id="GO:0000156">
    <property type="term" value="F:phosphorelay response regulator activity"/>
    <property type="evidence" value="ECO:0007669"/>
    <property type="project" value="TreeGrafter"/>
</dbReference>
<dbReference type="PANTHER" id="PTHR48111">
    <property type="entry name" value="REGULATOR OF RPOS"/>
    <property type="match status" value="1"/>
</dbReference>
<dbReference type="InterPro" id="IPR011006">
    <property type="entry name" value="CheY-like_superfamily"/>
</dbReference>
<keyword evidence="3" id="KW-0902">Two-component regulatory system</keyword>
<dbReference type="AlphaFoldDB" id="A0A381I8Z5"/>
<dbReference type="Pfam" id="PF00486">
    <property type="entry name" value="Trans_reg_C"/>
    <property type="match status" value="1"/>
</dbReference>
<protein>
    <recommendedName>
        <fullName evidence="1">Stage 0 sporulation protein A homolog</fullName>
    </recommendedName>
</protein>
<evidence type="ECO:0000313" key="12">
    <source>
        <dbReference type="EMBL" id="SUY22491.1"/>
    </source>
</evidence>
<dbReference type="Pfam" id="PF00072">
    <property type="entry name" value="Response_reg"/>
    <property type="match status" value="1"/>
</dbReference>
<feature type="domain" description="OmpR/PhoB-type" evidence="11">
    <location>
        <begin position="82"/>
        <end position="178"/>
    </location>
</feature>
<dbReference type="SMART" id="SM00862">
    <property type="entry name" value="Trans_reg_C"/>
    <property type="match status" value="1"/>
</dbReference>
<keyword evidence="5 9" id="KW-0238">DNA-binding</keyword>
<dbReference type="GO" id="GO:0006355">
    <property type="term" value="P:regulation of DNA-templated transcription"/>
    <property type="evidence" value="ECO:0007669"/>
    <property type="project" value="InterPro"/>
</dbReference>
<dbReference type="Gene3D" id="6.10.250.690">
    <property type="match status" value="1"/>
</dbReference>
<comment type="function">
    <text evidence="7">May play the central regulatory role in sporulation. It may be an element of the effector pathway responsible for the activation of sporulation genes in response to nutritional stress. Spo0A may act in concert with spo0H (a sigma factor) to control the expression of some genes that are critical to the sporulation process.</text>
</comment>
<keyword evidence="6" id="KW-0804">Transcription</keyword>
<evidence type="ECO:0000256" key="1">
    <source>
        <dbReference type="ARBA" id="ARBA00018672"/>
    </source>
</evidence>
<evidence type="ECO:0000256" key="6">
    <source>
        <dbReference type="ARBA" id="ARBA00023163"/>
    </source>
</evidence>
<dbReference type="PANTHER" id="PTHR48111:SF21">
    <property type="entry name" value="DNA-BINDING DUAL MASTER TRANSCRIPTIONAL REGULATOR RPAA"/>
    <property type="match status" value="1"/>
</dbReference>
<reference evidence="12" key="1">
    <citation type="submission" date="2018-06" db="EMBL/GenBank/DDBJ databases">
        <authorList>
            <consortium name="Pathogen Informatics"/>
            <person name="Doyle S."/>
        </authorList>
    </citation>
    <scope>NUCLEOTIDE SEQUENCE</scope>
    <source>
        <strain evidence="12">NCTC13307</strain>
    </source>
</reference>
<feature type="domain" description="Response regulatory" evidence="10">
    <location>
        <begin position="1"/>
        <end position="63"/>
    </location>
</feature>
<evidence type="ECO:0000256" key="3">
    <source>
        <dbReference type="ARBA" id="ARBA00023012"/>
    </source>
</evidence>
<dbReference type="GO" id="GO:0032993">
    <property type="term" value="C:protein-DNA complex"/>
    <property type="evidence" value="ECO:0007669"/>
    <property type="project" value="TreeGrafter"/>
</dbReference>
<sequence length="180" mass="20942">MMPGSSGFEVCTKLREKSTVPIIMLTARDTDIDYITGITLGSDDYFTKPFSPMSLVMRVKSIFRRIEFEKKQNYDKYSNSIDMELKFGDVIINKKNKIVTSKNVNIDLTPNEYNLLTYLFENIDRAVSRDELLNKIWGYDIEVETRAADDTVKRLRKKILNTNILIETVWGFGFRLKEKS</sequence>
<dbReference type="GO" id="GO:0000976">
    <property type="term" value="F:transcription cis-regulatory region binding"/>
    <property type="evidence" value="ECO:0007669"/>
    <property type="project" value="TreeGrafter"/>
</dbReference>
<evidence type="ECO:0000259" key="10">
    <source>
        <dbReference type="PROSITE" id="PS50110"/>
    </source>
</evidence>
<dbReference type="InterPro" id="IPR039420">
    <property type="entry name" value="WalR-like"/>
</dbReference>
<gene>
    <name evidence="12" type="primary">regX3_3</name>
    <name evidence="12" type="ORF">NCTC13307_01226</name>
</gene>
<evidence type="ECO:0000256" key="5">
    <source>
        <dbReference type="ARBA" id="ARBA00023125"/>
    </source>
</evidence>
<evidence type="ECO:0000256" key="8">
    <source>
        <dbReference type="PROSITE-ProRule" id="PRU00169"/>
    </source>
</evidence>
<keyword evidence="4" id="KW-0805">Transcription regulation</keyword>
<dbReference type="SUPFAM" id="SSF46894">
    <property type="entry name" value="C-terminal effector domain of the bipartite response regulators"/>
    <property type="match status" value="1"/>
</dbReference>
<dbReference type="InterPro" id="IPR001867">
    <property type="entry name" value="OmpR/PhoB-type_DNA-bd"/>
</dbReference>
<dbReference type="CDD" id="cd00383">
    <property type="entry name" value="trans_reg_C"/>
    <property type="match status" value="1"/>
</dbReference>
<dbReference type="SUPFAM" id="SSF52172">
    <property type="entry name" value="CheY-like"/>
    <property type="match status" value="1"/>
</dbReference>
<dbReference type="Gene3D" id="1.10.10.10">
    <property type="entry name" value="Winged helix-like DNA-binding domain superfamily/Winged helix DNA-binding domain"/>
    <property type="match status" value="1"/>
</dbReference>
<proteinExistence type="predicted"/>
<feature type="DNA-binding region" description="OmpR/PhoB-type" evidence="9">
    <location>
        <begin position="82"/>
        <end position="178"/>
    </location>
</feature>
<dbReference type="Gene3D" id="3.40.50.2300">
    <property type="match status" value="1"/>
</dbReference>
<evidence type="ECO:0000256" key="4">
    <source>
        <dbReference type="ARBA" id="ARBA00023015"/>
    </source>
</evidence>
<organism evidence="12">
    <name type="scientific">Clostridioides difficile</name>
    <name type="common">Peptoclostridium difficile</name>
    <dbReference type="NCBI Taxonomy" id="1496"/>
    <lineage>
        <taxon>Bacteria</taxon>
        <taxon>Bacillati</taxon>
        <taxon>Bacillota</taxon>
        <taxon>Clostridia</taxon>
        <taxon>Peptostreptococcales</taxon>
        <taxon>Peptostreptococcaceae</taxon>
        <taxon>Clostridioides</taxon>
    </lineage>
</organism>
<evidence type="ECO:0000256" key="2">
    <source>
        <dbReference type="ARBA" id="ARBA00022553"/>
    </source>
</evidence>
<dbReference type="PROSITE" id="PS51755">
    <property type="entry name" value="OMPR_PHOB"/>
    <property type="match status" value="1"/>
</dbReference>
<dbReference type="InterPro" id="IPR001789">
    <property type="entry name" value="Sig_transdc_resp-reg_receiver"/>
</dbReference>
<evidence type="ECO:0000256" key="9">
    <source>
        <dbReference type="PROSITE-ProRule" id="PRU01091"/>
    </source>
</evidence>